<sequence length="218" mass="23930">MSGIDVFQDMALTGPASERAALAAELRQSAIAPWAFDEKGSEDAERNALGDKGILIFQRDGDANLPAARLVLWPKGEGYYVPNITPAEIGQLTIAQYNAVLSNFADAIAKPVARRFGYLVNITSAVQNLEDWMSEDAAKALRRFSAAANKSTGASHPMDERRWFDFIIAVHRAGDDVGTDRLARWLHEVEGWGEETAHDLAGEFERGLALLTREAETR</sequence>
<gene>
    <name evidence="1" type="ORF">GGR46_002945</name>
</gene>
<evidence type="ECO:0000313" key="1">
    <source>
        <dbReference type="EMBL" id="MBB4099381.1"/>
    </source>
</evidence>
<proteinExistence type="predicted"/>
<evidence type="ECO:0000313" key="2">
    <source>
        <dbReference type="Proteomes" id="UP000557392"/>
    </source>
</evidence>
<dbReference type="Proteomes" id="UP000557392">
    <property type="component" value="Unassembled WGS sequence"/>
</dbReference>
<dbReference type="Gene3D" id="1.20.1290.30">
    <property type="match status" value="1"/>
</dbReference>
<keyword evidence="2" id="KW-1185">Reference proteome</keyword>
<accession>A0A7W6NY58</accession>
<comment type="caution">
    <text evidence="1">The sequence shown here is derived from an EMBL/GenBank/DDBJ whole genome shotgun (WGS) entry which is preliminary data.</text>
</comment>
<reference evidence="1 2" key="1">
    <citation type="submission" date="2020-08" db="EMBL/GenBank/DDBJ databases">
        <title>Genomic Encyclopedia of Type Strains, Phase IV (KMG-IV): sequencing the most valuable type-strain genomes for metagenomic binning, comparative biology and taxonomic classification.</title>
        <authorList>
            <person name="Goeker M."/>
        </authorList>
    </citation>
    <scope>NUCLEOTIDE SEQUENCE [LARGE SCALE GENOMIC DNA]</scope>
    <source>
        <strain evidence="1 2">DSM 101806</strain>
    </source>
</reference>
<protein>
    <submittedName>
        <fullName evidence="1">Uncharacterized protein</fullName>
    </submittedName>
</protein>
<name>A0A7W6NY58_9SPHN</name>
<organism evidence="1 2">
    <name type="scientific">Sphingomonas kyeonggiensis</name>
    <dbReference type="NCBI Taxonomy" id="1268553"/>
    <lineage>
        <taxon>Bacteria</taxon>
        <taxon>Pseudomonadati</taxon>
        <taxon>Pseudomonadota</taxon>
        <taxon>Alphaproteobacteria</taxon>
        <taxon>Sphingomonadales</taxon>
        <taxon>Sphingomonadaceae</taxon>
        <taxon>Sphingomonas</taxon>
    </lineage>
</organism>
<dbReference type="AlphaFoldDB" id="A0A7W6NY58"/>
<dbReference type="InterPro" id="IPR037210">
    <property type="entry name" value="YoaC-like_sf"/>
</dbReference>
<dbReference type="EMBL" id="JACIEH010000002">
    <property type="protein sequence ID" value="MBB4099381.1"/>
    <property type="molecule type" value="Genomic_DNA"/>
</dbReference>